<dbReference type="GO" id="GO:0098797">
    <property type="term" value="C:plasma membrane protein complex"/>
    <property type="evidence" value="ECO:0007669"/>
    <property type="project" value="TreeGrafter"/>
</dbReference>
<dbReference type="InterPro" id="IPR011925">
    <property type="entry name" value="LolCE_TM"/>
</dbReference>
<keyword evidence="3" id="KW-0813">Transport</keyword>
<evidence type="ECO:0000256" key="8">
    <source>
        <dbReference type="SAM" id="Phobius"/>
    </source>
</evidence>
<accession>A0A1G5ELM4</accession>
<dbReference type="InterPro" id="IPR003838">
    <property type="entry name" value="ABC3_permease_C"/>
</dbReference>
<proteinExistence type="inferred from homology"/>
<comment type="similarity">
    <text evidence="2">Belongs to the ABC-4 integral membrane protein family. LolC/E subfamily.</text>
</comment>
<dbReference type="AlphaFoldDB" id="A0A1G5ELM4"/>
<feature type="transmembrane region" description="Helical" evidence="8">
    <location>
        <begin position="284"/>
        <end position="310"/>
    </location>
</feature>
<gene>
    <name evidence="11" type="ORF">SAMN05216233_10694</name>
</gene>
<feature type="domain" description="ABC3 transporter permease C-terminal" evidence="9">
    <location>
        <begin position="288"/>
        <end position="411"/>
    </location>
</feature>
<dbReference type="STRING" id="419481.SAMN05216233_10694"/>
<evidence type="ECO:0000256" key="6">
    <source>
        <dbReference type="ARBA" id="ARBA00022989"/>
    </source>
</evidence>
<dbReference type="PANTHER" id="PTHR30489:SF0">
    <property type="entry name" value="LIPOPROTEIN-RELEASING SYSTEM TRANSMEMBRANE PROTEIN LOLE"/>
    <property type="match status" value="1"/>
</dbReference>
<dbReference type="InterPro" id="IPR025857">
    <property type="entry name" value="MacB_PCD"/>
</dbReference>
<evidence type="ECO:0000259" key="9">
    <source>
        <dbReference type="Pfam" id="PF02687"/>
    </source>
</evidence>
<name>A0A1G5ELM4_9BACT</name>
<evidence type="ECO:0000256" key="7">
    <source>
        <dbReference type="ARBA" id="ARBA00023136"/>
    </source>
</evidence>
<reference evidence="11 12" key="1">
    <citation type="submission" date="2016-10" db="EMBL/GenBank/DDBJ databases">
        <authorList>
            <person name="de Groot N.N."/>
        </authorList>
    </citation>
    <scope>NUCLEOTIDE SEQUENCE [LARGE SCALE GENOMIC DNA]</scope>
    <source>
        <strain evidence="11 12">AA1</strain>
    </source>
</reference>
<feature type="transmembrane region" description="Helical" evidence="8">
    <location>
        <begin position="339"/>
        <end position="362"/>
    </location>
</feature>
<protein>
    <submittedName>
        <fullName evidence="11">Lipoprotein-releasing system permease protein</fullName>
    </submittedName>
</protein>
<dbReference type="PANTHER" id="PTHR30489">
    <property type="entry name" value="LIPOPROTEIN-RELEASING SYSTEM TRANSMEMBRANE PROTEIN LOLE"/>
    <property type="match status" value="1"/>
</dbReference>
<keyword evidence="5 8" id="KW-0812">Transmembrane</keyword>
<dbReference type="InterPro" id="IPR051447">
    <property type="entry name" value="Lipoprotein-release_system"/>
</dbReference>
<feature type="domain" description="MacB-like periplasmic core" evidence="10">
    <location>
        <begin position="34"/>
        <end position="255"/>
    </location>
</feature>
<dbReference type="GO" id="GO:0044874">
    <property type="term" value="P:lipoprotein localization to outer membrane"/>
    <property type="evidence" value="ECO:0007669"/>
    <property type="project" value="TreeGrafter"/>
</dbReference>
<dbReference type="RefSeq" id="WP_092210531.1">
    <property type="nucleotide sequence ID" value="NZ_FMUX01000006.1"/>
</dbReference>
<keyword evidence="11" id="KW-0449">Lipoprotein</keyword>
<keyword evidence="6 8" id="KW-1133">Transmembrane helix</keyword>
<sequence>MSRIGSPLSISYELLIALRYLKAKRRQAFISLISLLSVAGVAVGVMALVVVIAVMTGAEKDFKARILGFQSHITVMKRGGGIADPAHLLNVIEGVDGVTVAAPFVYGQVMLRSGYGVSGAVLRGVDPAAGVTQIEGFPPERLETQLARKAPSRGRPPAPGVVLGKELALNLGVGEGDMIYLISPKGMISPMGHVPSMRQFRVAGLFDSGMYEYDSAFAYIHIDDAKSVFRLGDKVSGMDVWIDAPYDAHQVREGILAQMGPIFWARDWMQMNASLFSALKLEKAAMFVILILIVLVAAFNIASSLIMMVMEKTRDIAILKAMGATDGSIMRIFVYQGTLIGMVGTSIGVVLGVVLCFFLKHFKFIDLPKVYIFSTLPVRLEAMDVLVISASAFGICFLATLYPAWQASRQNTVEAIRYG</sequence>
<keyword evidence="4" id="KW-1003">Cell membrane</keyword>
<evidence type="ECO:0000256" key="5">
    <source>
        <dbReference type="ARBA" id="ARBA00022692"/>
    </source>
</evidence>
<dbReference type="NCBIfam" id="TIGR02212">
    <property type="entry name" value="lolCE"/>
    <property type="match status" value="1"/>
</dbReference>
<dbReference type="Pfam" id="PF12704">
    <property type="entry name" value="MacB_PCD"/>
    <property type="match status" value="1"/>
</dbReference>
<keyword evidence="12" id="KW-1185">Reference proteome</keyword>
<keyword evidence="7 8" id="KW-0472">Membrane</keyword>
<evidence type="ECO:0000256" key="1">
    <source>
        <dbReference type="ARBA" id="ARBA00004651"/>
    </source>
</evidence>
<comment type="subcellular location">
    <subcellularLocation>
        <location evidence="1">Cell membrane</location>
        <topology evidence="1">Multi-pass membrane protein</topology>
    </subcellularLocation>
</comment>
<evidence type="ECO:0000256" key="2">
    <source>
        <dbReference type="ARBA" id="ARBA00005236"/>
    </source>
</evidence>
<evidence type="ECO:0000256" key="4">
    <source>
        <dbReference type="ARBA" id="ARBA00022475"/>
    </source>
</evidence>
<dbReference type="Pfam" id="PF02687">
    <property type="entry name" value="FtsX"/>
    <property type="match status" value="1"/>
</dbReference>
<evidence type="ECO:0000313" key="12">
    <source>
        <dbReference type="Proteomes" id="UP000198870"/>
    </source>
</evidence>
<dbReference type="GO" id="GO:0042953">
    <property type="term" value="P:lipoprotein transport"/>
    <property type="evidence" value="ECO:0007669"/>
    <property type="project" value="InterPro"/>
</dbReference>
<organism evidence="11 12">
    <name type="scientific">Desulfoluna spongiiphila</name>
    <dbReference type="NCBI Taxonomy" id="419481"/>
    <lineage>
        <taxon>Bacteria</taxon>
        <taxon>Pseudomonadati</taxon>
        <taxon>Thermodesulfobacteriota</taxon>
        <taxon>Desulfobacteria</taxon>
        <taxon>Desulfobacterales</taxon>
        <taxon>Desulfolunaceae</taxon>
        <taxon>Desulfoluna</taxon>
    </lineage>
</organism>
<dbReference type="OrthoDB" id="9808461at2"/>
<evidence type="ECO:0000259" key="10">
    <source>
        <dbReference type="Pfam" id="PF12704"/>
    </source>
</evidence>
<dbReference type="EMBL" id="FMUX01000006">
    <property type="protein sequence ID" value="SCY27897.1"/>
    <property type="molecule type" value="Genomic_DNA"/>
</dbReference>
<evidence type="ECO:0000313" key="11">
    <source>
        <dbReference type="EMBL" id="SCY27897.1"/>
    </source>
</evidence>
<feature type="transmembrane region" description="Helical" evidence="8">
    <location>
        <begin position="382"/>
        <end position="402"/>
    </location>
</feature>
<evidence type="ECO:0000256" key="3">
    <source>
        <dbReference type="ARBA" id="ARBA00022448"/>
    </source>
</evidence>
<dbReference type="Proteomes" id="UP000198870">
    <property type="component" value="Unassembled WGS sequence"/>
</dbReference>
<feature type="transmembrane region" description="Helical" evidence="8">
    <location>
        <begin position="28"/>
        <end position="55"/>
    </location>
</feature>